<dbReference type="SUPFAM" id="SSF46894">
    <property type="entry name" value="C-terminal effector domain of the bipartite response regulators"/>
    <property type="match status" value="1"/>
</dbReference>
<protein>
    <submittedName>
        <fullName evidence="8">Response regulator</fullName>
    </submittedName>
</protein>
<evidence type="ECO:0000256" key="5">
    <source>
        <dbReference type="ARBA" id="ARBA00023163"/>
    </source>
</evidence>
<accession>A0A6B8RQ60</accession>
<dbReference type="InterPro" id="IPR011990">
    <property type="entry name" value="TPR-like_helical_dom_sf"/>
</dbReference>
<dbReference type="SUPFAM" id="SSF48452">
    <property type="entry name" value="TPR-like"/>
    <property type="match status" value="1"/>
</dbReference>
<dbReference type="AlphaFoldDB" id="A0A6B8RQ60"/>
<dbReference type="SUPFAM" id="SSF52172">
    <property type="entry name" value="CheY-like"/>
    <property type="match status" value="1"/>
</dbReference>
<dbReference type="EMBL" id="CP034235">
    <property type="protein sequence ID" value="QGQ97526.1"/>
    <property type="molecule type" value="Genomic_DNA"/>
</dbReference>
<keyword evidence="2" id="KW-0902">Two-component regulatory system</keyword>
<name>A0A6B8RQ60_9BACL</name>
<dbReference type="InterPro" id="IPR036388">
    <property type="entry name" value="WH-like_DNA-bd_sf"/>
</dbReference>
<dbReference type="Proteomes" id="UP000426246">
    <property type="component" value="Chromosome"/>
</dbReference>
<keyword evidence="5" id="KW-0804">Transcription</keyword>
<dbReference type="Gene3D" id="3.40.50.2300">
    <property type="match status" value="1"/>
</dbReference>
<dbReference type="RefSeq" id="WP_155702631.1">
    <property type="nucleotide sequence ID" value="NZ_CP034235.1"/>
</dbReference>
<dbReference type="OrthoDB" id="3190595at2"/>
<evidence type="ECO:0000256" key="2">
    <source>
        <dbReference type="ARBA" id="ARBA00023012"/>
    </source>
</evidence>
<dbReference type="SMART" id="SM01043">
    <property type="entry name" value="BTAD"/>
    <property type="match status" value="1"/>
</dbReference>
<gene>
    <name evidence="8" type="ORF">EHS13_22865</name>
</gene>
<dbReference type="PROSITE" id="PS50110">
    <property type="entry name" value="RESPONSE_REGULATORY"/>
    <property type="match status" value="1"/>
</dbReference>
<keyword evidence="3" id="KW-0805">Transcription regulation</keyword>
<keyword evidence="4" id="KW-0238">DNA-binding</keyword>
<feature type="modified residue" description="4-aspartylphosphate" evidence="6">
    <location>
        <position position="53"/>
    </location>
</feature>
<proteinExistence type="inferred from homology"/>
<dbReference type="Gene3D" id="1.25.40.10">
    <property type="entry name" value="Tetratricopeptide repeat domain"/>
    <property type="match status" value="1"/>
</dbReference>
<evidence type="ECO:0000256" key="4">
    <source>
        <dbReference type="ARBA" id="ARBA00023125"/>
    </source>
</evidence>
<comment type="similarity">
    <text evidence="1">Belongs to the AfsR/DnrI/RedD regulatory family.</text>
</comment>
<evidence type="ECO:0000256" key="3">
    <source>
        <dbReference type="ARBA" id="ARBA00023015"/>
    </source>
</evidence>
<dbReference type="InterPro" id="IPR051677">
    <property type="entry name" value="AfsR-DnrI-RedD_regulator"/>
</dbReference>
<sequence>MRIIMIDDEQAMHLIMKRILMKIVDVEIVGCFRETTSAFSYLENHDADLVFIDISMPKESGLEFAQRLRASGKLVRLVFVTSHKEYALSAFDVYAYDYIVKPVKQDRIHQTVQRVILELQSEKIQMEQVSSTSKVMFNCLGGMDIRSVQNVVVKWKTSKSAELFGYLLMHKGRLVSRGRIIEDIFSEMPHKNAETYLNTTVYQLRKLLDTYGLKESLHSDNNHYALALNQVHVDMLSFEEGCKQMIEIDDTNIEQALELEQLYAGDLFGDRAFPWAWSEVERLWLLYTTFTHRLCRALLNKGDTQTAIRLLTKLTAHNELDEATIMLYMKALAVQKNKEALIRQYLHYMETLYKELGITPSPEVAGYYNQLLSELN</sequence>
<evidence type="ECO:0000313" key="9">
    <source>
        <dbReference type="Proteomes" id="UP000426246"/>
    </source>
</evidence>
<keyword evidence="9" id="KW-1185">Reference proteome</keyword>
<keyword evidence="6" id="KW-0597">Phosphoprotein</keyword>
<dbReference type="InterPro" id="IPR016032">
    <property type="entry name" value="Sig_transdc_resp-reg_C-effctor"/>
</dbReference>
<dbReference type="GO" id="GO:0000160">
    <property type="term" value="P:phosphorelay signal transduction system"/>
    <property type="evidence" value="ECO:0007669"/>
    <property type="project" value="UniProtKB-KW"/>
</dbReference>
<feature type="domain" description="Response regulatory" evidence="7">
    <location>
        <begin position="2"/>
        <end position="116"/>
    </location>
</feature>
<organism evidence="8 9">
    <name type="scientific">Paenibacillus psychroresistens</name>
    <dbReference type="NCBI Taxonomy" id="1778678"/>
    <lineage>
        <taxon>Bacteria</taxon>
        <taxon>Bacillati</taxon>
        <taxon>Bacillota</taxon>
        <taxon>Bacilli</taxon>
        <taxon>Bacillales</taxon>
        <taxon>Paenibacillaceae</taxon>
        <taxon>Paenibacillus</taxon>
    </lineage>
</organism>
<dbReference type="InterPro" id="IPR001867">
    <property type="entry name" value="OmpR/PhoB-type_DNA-bd"/>
</dbReference>
<evidence type="ECO:0000313" key="8">
    <source>
        <dbReference type="EMBL" id="QGQ97526.1"/>
    </source>
</evidence>
<evidence type="ECO:0000259" key="7">
    <source>
        <dbReference type="PROSITE" id="PS50110"/>
    </source>
</evidence>
<dbReference type="InterPro" id="IPR005158">
    <property type="entry name" value="BTAD"/>
</dbReference>
<dbReference type="KEGG" id="ppsc:EHS13_22865"/>
<dbReference type="Gene3D" id="1.10.10.10">
    <property type="entry name" value="Winged helix-like DNA-binding domain superfamily/Winged helix DNA-binding domain"/>
    <property type="match status" value="1"/>
</dbReference>
<dbReference type="PANTHER" id="PTHR35807">
    <property type="entry name" value="TRANSCRIPTIONAL REGULATOR REDD-RELATED"/>
    <property type="match status" value="1"/>
</dbReference>
<dbReference type="InterPro" id="IPR001789">
    <property type="entry name" value="Sig_transdc_resp-reg_receiver"/>
</dbReference>
<dbReference type="InterPro" id="IPR011006">
    <property type="entry name" value="CheY-like_superfamily"/>
</dbReference>
<reference evidence="9" key="1">
    <citation type="submission" date="2018-11" db="EMBL/GenBank/DDBJ databases">
        <title>Complete genome sequence of Paenibacillus sp. ML311-T8.</title>
        <authorList>
            <person name="Nam Y.-D."/>
            <person name="Kang J."/>
            <person name="Chung W.-H."/>
            <person name="Park Y.S."/>
        </authorList>
    </citation>
    <scope>NUCLEOTIDE SEQUENCE [LARGE SCALE GENOMIC DNA]</scope>
    <source>
        <strain evidence="9">ML311-T8</strain>
    </source>
</reference>
<dbReference type="GO" id="GO:0006355">
    <property type="term" value="P:regulation of DNA-templated transcription"/>
    <property type="evidence" value="ECO:0007669"/>
    <property type="project" value="InterPro"/>
</dbReference>
<dbReference type="SMART" id="SM00448">
    <property type="entry name" value="REC"/>
    <property type="match status" value="1"/>
</dbReference>
<dbReference type="Pfam" id="PF03704">
    <property type="entry name" value="BTAD"/>
    <property type="match status" value="1"/>
</dbReference>
<dbReference type="Pfam" id="PF00486">
    <property type="entry name" value="Trans_reg_C"/>
    <property type="match status" value="1"/>
</dbReference>
<evidence type="ECO:0000256" key="1">
    <source>
        <dbReference type="ARBA" id="ARBA00005820"/>
    </source>
</evidence>
<dbReference type="Pfam" id="PF00072">
    <property type="entry name" value="Response_reg"/>
    <property type="match status" value="1"/>
</dbReference>
<evidence type="ECO:0000256" key="6">
    <source>
        <dbReference type="PROSITE-ProRule" id="PRU00169"/>
    </source>
</evidence>
<dbReference type="GO" id="GO:0003677">
    <property type="term" value="F:DNA binding"/>
    <property type="evidence" value="ECO:0007669"/>
    <property type="project" value="UniProtKB-KW"/>
</dbReference>